<name>A0A1Q6BGE1_ECOLX</name>
<dbReference type="Pfam" id="PF15946">
    <property type="entry name" value="DUF4754"/>
    <property type="match status" value="1"/>
</dbReference>
<proteinExistence type="predicted"/>
<sequence>MDKEYKTLVNKALERFHFRLSASGTHAELAARESLTRAIKSIYDTAFYIDDPDALDELSILVCAAENGDHIEPYKLGNIA</sequence>
<dbReference type="AlphaFoldDB" id="A0A1Q6BGE1"/>
<dbReference type="RefSeq" id="WP_000357029.1">
    <property type="nucleotide sequence ID" value="NZ_BGAG01000148.1"/>
</dbReference>
<evidence type="ECO:0000313" key="2">
    <source>
        <dbReference type="Proteomes" id="UP000185794"/>
    </source>
</evidence>
<comment type="caution">
    <text evidence="1">The sequence shown here is derived from an EMBL/GenBank/DDBJ whole genome shotgun (WGS) entry which is preliminary data.</text>
</comment>
<protein>
    <submittedName>
        <fullName evidence="1">DUF4754 domain-containing protein</fullName>
    </submittedName>
</protein>
<reference evidence="1 2" key="1">
    <citation type="journal article" date="2017" name="Front. Cell. Infect. Microbiol.">
        <title>Chaperone-usher pili loci of human colonization factor-negative enterotoxigenic Escherichia coli.</title>
        <authorList>
            <person name="Del Canto F."/>
            <person name="Vidal R."/>
            <person name="Stine O.C."/>
            <person name="Pop M."/>
        </authorList>
    </citation>
    <scope>NUCLEOTIDE SEQUENCE [LARGE SCALE GENOMIC DNA]</scope>
    <source>
        <strain evidence="1 2">700324</strain>
    </source>
</reference>
<dbReference type="Proteomes" id="UP000185794">
    <property type="component" value="Unassembled WGS sequence"/>
</dbReference>
<dbReference type="EMBL" id="LRKC01000116">
    <property type="protein sequence ID" value="OKV13091.1"/>
    <property type="molecule type" value="Genomic_DNA"/>
</dbReference>
<organism evidence="1 2">
    <name type="scientific">Escherichia coli</name>
    <dbReference type="NCBI Taxonomy" id="562"/>
    <lineage>
        <taxon>Bacteria</taxon>
        <taxon>Pseudomonadati</taxon>
        <taxon>Pseudomonadota</taxon>
        <taxon>Gammaproteobacteria</taxon>
        <taxon>Enterobacterales</taxon>
        <taxon>Enterobacteriaceae</taxon>
        <taxon>Escherichia</taxon>
    </lineage>
</organism>
<evidence type="ECO:0000313" key="1">
    <source>
        <dbReference type="EMBL" id="OKV13091.1"/>
    </source>
</evidence>
<dbReference type="InterPro" id="IPR031860">
    <property type="entry name" value="DUF4754"/>
</dbReference>
<gene>
    <name evidence="1" type="ORF">AWP47_09825</name>
</gene>
<accession>A0A1Q6BGE1</accession>